<gene>
    <name evidence="5" type="ORF">HJC23_009061</name>
</gene>
<evidence type="ECO:0000256" key="2">
    <source>
        <dbReference type="ARBA" id="ARBA00023136"/>
    </source>
</evidence>
<evidence type="ECO:0000256" key="3">
    <source>
        <dbReference type="SAM" id="MobiDB-lite"/>
    </source>
</evidence>
<comment type="subcellular location">
    <subcellularLocation>
        <location evidence="1">Membrane</location>
    </subcellularLocation>
</comment>
<evidence type="ECO:0000256" key="1">
    <source>
        <dbReference type="ARBA" id="ARBA00004370"/>
    </source>
</evidence>
<dbReference type="PANTHER" id="PTHR47666:SF1">
    <property type="entry name" value="PROTEIN VASCULAR ASSOCIATED DEATH 1, CHLOROPLASTIC"/>
    <property type="match status" value="1"/>
</dbReference>
<dbReference type="Pfam" id="PF16016">
    <property type="entry name" value="VASt"/>
    <property type="match status" value="1"/>
</dbReference>
<name>A0ABD3QYP5_9STRA</name>
<evidence type="ECO:0000313" key="5">
    <source>
        <dbReference type="EMBL" id="KAL3805354.1"/>
    </source>
</evidence>
<feature type="region of interest" description="Disordered" evidence="3">
    <location>
        <begin position="14"/>
        <end position="69"/>
    </location>
</feature>
<dbReference type="Proteomes" id="UP001516023">
    <property type="component" value="Unassembled WGS sequence"/>
</dbReference>
<reference evidence="5 6" key="1">
    <citation type="journal article" date="2020" name="G3 (Bethesda)">
        <title>Improved Reference Genome for Cyclotella cryptica CCMP332, a Model for Cell Wall Morphogenesis, Salinity Adaptation, and Lipid Production in Diatoms (Bacillariophyta).</title>
        <authorList>
            <person name="Roberts W.R."/>
            <person name="Downey K.M."/>
            <person name="Ruck E.C."/>
            <person name="Traller J.C."/>
            <person name="Alverson A.J."/>
        </authorList>
    </citation>
    <scope>NUCLEOTIDE SEQUENCE [LARGE SCALE GENOMIC DNA]</scope>
    <source>
        <strain evidence="5 6">CCMP332</strain>
    </source>
</reference>
<evidence type="ECO:0000313" key="6">
    <source>
        <dbReference type="Proteomes" id="UP001516023"/>
    </source>
</evidence>
<dbReference type="PROSITE" id="PS51778">
    <property type="entry name" value="VAST"/>
    <property type="match status" value="1"/>
</dbReference>
<evidence type="ECO:0000259" key="4">
    <source>
        <dbReference type="PROSITE" id="PS51778"/>
    </source>
</evidence>
<dbReference type="GO" id="GO:0016020">
    <property type="term" value="C:membrane"/>
    <property type="evidence" value="ECO:0007669"/>
    <property type="project" value="UniProtKB-SubCell"/>
</dbReference>
<feature type="domain" description="VASt" evidence="4">
    <location>
        <begin position="222"/>
        <end position="403"/>
    </location>
</feature>
<dbReference type="InterPro" id="IPR031968">
    <property type="entry name" value="VASt"/>
</dbReference>
<dbReference type="PANTHER" id="PTHR47666">
    <property type="entry name" value="PROTEIN VASCULAR ASSOCIATED DEATH 1, CHLOROPLASTIC"/>
    <property type="match status" value="1"/>
</dbReference>
<organism evidence="5 6">
    <name type="scientific">Cyclotella cryptica</name>
    <dbReference type="NCBI Taxonomy" id="29204"/>
    <lineage>
        <taxon>Eukaryota</taxon>
        <taxon>Sar</taxon>
        <taxon>Stramenopiles</taxon>
        <taxon>Ochrophyta</taxon>
        <taxon>Bacillariophyta</taxon>
        <taxon>Coscinodiscophyceae</taxon>
        <taxon>Thalassiosirophycidae</taxon>
        <taxon>Stephanodiscales</taxon>
        <taxon>Stephanodiscaceae</taxon>
        <taxon>Cyclotella</taxon>
    </lineage>
</organism>
<protein>
    <recommendedName>
        <fullName evidence="4">VASt domain-containing protein</fullName>
    </recommendedName>
</protein>
<dbReference type="EMBL" id="JABMIG020000003">
    <property type="protein sequence ID" value="KAL3805354.1"/>
    <property type="molecule type" value="Genomic_DNA"/>
</dbReference>
<keyword evidence="2" id="KW-0472">Membrane</keyword>
<dbReference type="AlphaFoldDB" id="A0ABD3QYP5"/>
<accession>A0ABD3QYP5</accession>
<proteinExistence type="predicted"/>
<keyword evidence="6" id="KW-1185">Reference proteome</keyword>
<sequence length="532" mass="59917">MNRLESVARLADRLKQINSKADQARENNIGEDDNESHSPGSNALQDMARAKSDSSSTANSQHDDAAAPPVSVANATGVVFHREFECPVSYWRSGYKLPEGGKIHLDGSQFAFRGITGTKLCFRWETLQIEKASRMGGLVNDAFRIIAVDPAKTTKESPNEMGKAENKETYLFSTILKDRKLVYKKIEQAIAKAKKSPLKEPVETPEKKAPRFQLPPDSIIQKMTVIGKKKLKGVSLQDYYEVAWSEGEHCDKPPMYAPFLTSCGKNNVKVNPWEEGKFTGDWCQENYTHQRHVTFNFMKQTIGQTLVEVKHTQRCRRQTNDQCIVHMTLEMKGFPYADCFVVEVRHVASRFGEHDLNVEIGMYVRFVKSCMFEGKIRNNTGAETTKAQTDLMDRIVEGCKPYAIGEPGEPEDAEEEESDLLAQDSIPSCDTKVAQRSTEMSETARTALHMLIAVFAAFFRNYVQPYIPSEFLQAPEPSSVEEALQNVRQRILVLKDISLKSVSKENNAQVCNEIKAIEQSLDNIQRVTKSDP</sequence>
<comment type="caution">
    <text evidence="5">The sequence shown here is derived from an EMBL/GenBank/DDBJ whole genome shotgun (WGS) entry which is preliminary data.</text>
</comment>